<gene>
    <name evidence="1" type="ORF">UFOVP972_7</name>
</gene>
<name>A0A6J5PUW0_9CAUD</name>
<organism evidence="1">
    <name type="scientific">uncultured Caudovirales phage</name>
    <dbReference type="NCBI Taxonomy" id="2100421"/>
    <lineage>
        <taxon>Viruses</taxon>
        <taxon>Duplodnaviria</taxon>
        <taxon>Heunggongvirae</taxon>
        <taxon>Uroviricota</taxon>
        <taxon>Caudoviricetes</taxon>
        <taxon>Peduoviridae</taxon>
        <taxon>Maltschvirus</taxon>
        <taxon>Maltschvirus maltsch</taxon>
    </lineage>
</organism>
<dbReference type="EMBL" id="LR796923">
    <property type="protein sequence ID" value="CAB4173886.1"/>
    <property type="molecule type" value="Genomic_DNA"/>
</dbReference>
<accession>A0A6J5PUW0</accession>
<reference evidence="1" key="1">
    <citation type="submission" date="2020-05" db="EMBL/GenBank/DDBJ databases">
        <authorList>
            <person name="Chiriac C."/>
            <person name="Salcher M."/>
            <person name="Ghai R."/>
            <person name="Kavagutti S V."/>
        </authorList>
    </citation>
    <scope>NUCLEOTIDE SEQUENCE</scope>
</reference>
<protein>
    <submittedName>
        <fullName evidence="1">Large terminase protein</fullName>
    </submittedName>
</protein>
<dbReference type="Gene3D" id="3.30.420.240">
    <property type="match status" value="1"/>
</dbReference>
<evidence type="ECO:0000313" key="1">
    <source>
        <dbReference type="EMBL" id="CAB4173886.1"/>
    </source>
</evidence>
<dbReference type="SUPFAM" id="SSF52540">
    <property type="entry name" value="P-loop containing nucleoside triphosphate hydrolases"/>
    <property type="match status" value="1"/>
</dbReference>
<dbReference type="InterPro" id="IPR027417">
    <property type="entry name" value="P-loop_NTPase"/>
</dbReference>
<dbReference type="Pfam" id="PF03237">
    <property type="entry name" value="Terminase_6N"/>
    <property type="match status" value="1"/>
</dbReference>
<dbReference type="Gene3D" id="3.40.50.300">
    <property type="entry name" value="P-loop containing nucleotide triphosphate hydrolases"/>
    <property type="match status" value="1"/>
</dbReference>
<proteinExistence type="predicted"/>
<sequence length="659" mass="75634">MRDVMTNGGAFSHRKLSNLSGSSEDTNTSMWTTIRINKLLDDIENDGFDIKGLHNSPFKDNDINLKRGNLPFEYTPDEWEELKKCKADILYFAVNYCRIQTNDGIQLIRDTPGLRDYQEEILQSFKGNKFNILMASRQTGKSVTSAIFILWYLLFKSDKTALIVADNFTTTRELLDKFRICLDGLPFFMKPGIKHINSGNIKFDNDSRVVGRTTTKKSGIGLSVNILYIDEFAHIDEAKLDEFYRAILPTITADPNAKVIITSTPNGKNKFYEIWVDAIASKSDYVPLRVDWWQVKGRDEAWKQAVIANMGSVEDFNQEYGLQFFSSDQLLLNSNELKRLYNIKADYVNTQFSLTEDKQWINECLTVHPNYLKRTPTDYKNDRAKYVFSIDTADGTGGDYSVLNIYKVACLPIGELLKKKEAIRGEIDTTSLVQVATFRTNERDINEFAAGVEYITYELFNSENVRIVLEMNHKGEIIKNRLESNDNYWPSQLVHTKHTEMAVAAKPGIRLGPTNKIRYCERFKYFVEVKKIIPNDFLTVMELMAFGKTKGGSYRGQNGNDDLAMTCVNLAPALDSNQLWELSIETYESTSIEYRQEVEEKIFNLFRSNLNKPAFDYDTLREVNASSNGAEKGVEPRKHVFDIQSLEQMKKIKDKFFKS</sequence>